<dbReference type="AlphaFoldDB" id="A0A8J7PYI8"/>
<keyword evidence="3" id="KW-0804">Transcription</keyword>
<reference evidence="5" key="1">
    <citation type="submission" date="2021-03" db="EMBL/GenBank/DDBJ databases">
        <authorList>
            <person name="Wang G."/>
        </authorList>
    </citation>
    <scope>NUCLEOTIDE SEQUENCE</scope>
    <source>
        <strain evidence="5">KCTC 12899</strain>
    </source>
</reference>
<evidence type="ECO:0000256" key="1">
    <source>
        <dbReference type="ARBA" id="ARBA00023015"/>
    </source>
</evidence>
<organism evidence="5 6">
    <name type="scientific">Acanthopleuribacter pedis</name>
    <dbReference type="NCBI Taxonomy" id="442870"/>
    <lineage>
        <taxon>Bacteria</taxon>
        <taxon>Pseudomonadati</taxon>
        <taxon>Acidobacteriota</taxon>
        <taxon>Holophagae</taxon>
        <taxon>Acanthopleuribacterales</taxon>
        <taxon>Acanthopleuribacteraceae</taxon>
        <taxon>Acanthopleuribacter</taxon>
    </lineage>
</organism>
<keyword evidence="6" id="KW-1185">Reference proteome</keyword>
<dbReference type="RefSeq" id="WP_207856223.1">
    <property type="nucleotide sequence ID" value="NZ_JAFREP010000001.1"/>
</dbReference>
<evidence type="ECO:0000313" key="5">
    <source>
        <dbReference type="EMBL" id="MBO1316987.1"/>
    </source>
</evidence>
<protein>
    <submittedName>
        <fullName evidence="5">Helix-turn-helix transcriptional regulator</fullName>
    </submittedName>
</protein>
<keyword evidence="2" id="KW-0238">DNA-binding</keyword>
<sequence>MTVEKTGTPSVKRMIEDVVGCKWSLSVIDMVKRGINRPGAMVREEDGLTTKVLNQRLAKLKRYGVLEKTIFPEVPPRVEYQLTDFGRSFVAILESIEQLQRRHFGADT</sequence>
<dbReference type="EMBL" id="JAFREP010000001">
    <property type="protein sequence ID" value="MBO1316987.1"/>
    <property type="molecule type" value="Genomic_DNA"/>
</dbReference>
<evidence type="ECO:0000256" key="2">
    <source>
        <dbReference type="ARBA" id="ARBA00023125"/>
    </source>
</evidence>
<dbReference type="PROSITE" id="PS51118">
    <property type="entry name" value="HTH_HXLR"/>
    <property type="match status" value="1"/>
</dbReference>
<proteinExistence type="predicted"/>
<dbReference type="SUPFAM" id="SSF46785">
    <property type="entry name" value="Winged helix' DNA-binding domain"/>
    <property type="match status" value="1"/>
</dbReference>
<evidence type="ECO:0000256" key="3">
    <source>
        <dbReference type="ARBA" id="ARBA00023163"/>
    </source>
</evidence>
<dbReference type="PANTHER" id="PTHR33204:SF37">
    <property type="entry name" value="HTH-TYPE TRANSCRIPTIONAL REGULATOR YODB"/>
    <property type="match status" value="1"/>
</dbReference>
<dbReference type="InterPro" id="IPR002577">
    <property type="entry name" value="HTH_HxlR"/>
</dbReference>
<dbReference type="InterPro" id="IPR036390">
    <property type="entry name" value="WH_DNA-bd_sf"/>
</dbReference>
<dbReference type="Pfam" id="PF01638">
    <property type="entry name" value="HxlR"/>
    <property type="match status" value="1"/>
</dbReference>
<gene>
    <name evidence="5" type="ORF">J3U88_00845</name>
</gene>
<dbReference type="PANTHER" id="PTHR33204">
    <property type="entry name" value="TRANSCRIPTIONAL REGULATOR, MARR FAMILY"/>
    <property type="match status" value="1"/>
</dbReference>
<dbReference type="InterPro" id="IPR036388">
    <property type="entry name" value="WH-like_DNA-bd_sf"/>
</dbReference>
<dbReference type="Proteomes" id="UP000664417">
    <property type="component" value="Unassembled WGS sequence"/>
</dbReference>
<name>A0A8J7PYI8_9BACT</name>
<feature type="domain" description="HTH hxlR-type" evidence="4">
    <location>
        <begin position="8"/>
        <end position="108"/>
    </location>
</feature>
<keyword evidence="1" id="KW-0805">Transcription regulation</keyword>
<comment type="caution">
    <text evidence="5">The sequence shown here is derived from an EMBL/GenBank/DDBJ whole genome shotgun (WGS) entry which is preliminary data.</text>
</comment>
<dbReference type="GO" id="GO:0003677">
    <property type="term" value="F:DNA binding"/>
    <property type="evidence" value="ECO:0007669"/>
    <property type="project" value="UniProtKB-KW"/>
</dbReference>
<evidence type="ECO:0000313" key="6">
    <source>
        <dbReference type="Proteomes" id="UP000664417"/>
    </source>
</evidence>
<evidence type="ECO:0000259" key="4">
    <source>
        <dbReference type="PROSITE" id="PS51118"/>
    </source>
</evidence>
<dbReference type="Gene3D" id="1.10.10.10">
    <property type="entry name" value="Winged helix-like DNA-binding domain superfamily/Winged helix DNA-binding domain"/>
    <property type="match status" value="1"/>
</dbReference>
<accession>A0A8J7PYI8</accession>